<keyword evidence="3" id="KW-0732">Signal</keyword>
<dbReference type="InParanoid" id="M0ZIQ6"/>
<dbReference type="HOGENOM" id="CLU_000625_0_0_1"/>
<dbReference type="Gene3D" id="3.40.50.200">
    <property type="entry name" value="Peptidase S8/S53 domain"/>
    <property type="match status" value="2"/>
</dbReference>
<keyword evidence="4 7" id="KW-0378">Hydrolase</keyword>
<dbReference type="OMA" id="TMIGSEN"/>
<feature type="active site" description="Charge relay system" evidence="6 7">
    <location>
        <position position="430"/>
    </location>
</feature>
<dbReference type="CDD" id="cd04852">
    <property type="entry name" value="Peptidases_S8_3"/>
    <property type="match status" value="1"/>
</dbReference>
<feature type="active site" description="Charge relay system" evidence="6 7">
    <location>
        <position position="184"/>
    </location>
</feature>
<dbReference type="PROSITE" id="PS51892">
    <property type="entry name" value="SUBTILASE"/>
    <property type="match status" value="1"/>
</dbReference>
<dbReference type="PANTHER" id="PTHR10795">
    <property type="entry name" value="PROPROTEIN CONVERTASE SUBTILISIN/KEXIN"/>
    <property type="match status" value="1"/>
</dbReference>
<evidence type="ECO:0000256" key="1">
    <source>
        <dbReference type="ARBA" id="ARBA00011073"/>
    </source>
</evidence>
<evidence type="ECO:0000256" key="6">
    <source>
        <dbReference type="PIRSR" id="PIRSR615500-1"/>
    </source>
</evidence>
<dbReference type="Pfam" id="PF00082">
    <property type="entry name" value="Peptidase_S8"/>
    <property type="match status" value="1"/>
</dbReference>
<dbReference type="InterPro" id="IPR000209">
    <property type="entry name" value="Peptidase_S8/S53_dom"/>
</dbReference>
<dbReference type="GO" id="GO:0004252">
    <property type="term" value="F:serine-type endopeptidase activity"/>
    <property type="evidence" value="ECO:0000318"/>
    <property type="project" value="GO_Central"/>
</dbReference>
<sequence length="483" mass="51884">MGRRQHDDIELITSAHHQILTLVLGSPEAARDSIIYSYKHGFSGFAARLTKSQAKKIAELPDVVHVIPNDLYKLHTTRSWDYLGLSTFSPPTNLLHEANMGDGVIIGVLDTGIWPESEAFNDKGLGPIPSKWKGHCQSGTDFDPAKACNKKLIGAKYFLKGFEAELGRPFLKNEFASPRDGNGHGTHTSSTAAGSFAPNASYHGLAYGTVRGGAPKARIAMYKVCWDSGVCNSADIIKGIDEAINDGVDVLSISIGLTTPQYADVDMRNGIAFASYHAVDRGITVVCSGGNEGPIAQTVDDTSPWIITVAASSIDRSFPTFITLGNNRTFVGQSLYTGKETDFINIVYPERKCFDVGAQLLDYIRYARKPQVKLSAPKTHVGIPVSTHIASFSSRGPNSVAPAILKQLQESILAAVPPEETPYEFDSGTSMAAPHISGIAALLKSLHPHWSPAAIKSALVTTAWQTDPHSGEPIIAEGNTDTI</sequence>
<dbReference type="InterPro" id="IPR037045">
    <property type="entry name" value="S8pro/Inhibitor_I9_sf"/>
</dbReference>
<evidence type="ECO:0000256" key="5">
    <source>
        <dbReference type="ARBA" id="ARBA00022825"/>
    </source>
</evidence>
<keyword evidence="2 7" id="KW-0645">Protease</keyword>
<keyword evidence="11" id="KW-1185">Reference proteome</keyword>
<organism evidence="10 11">
    <name type="scientific">Solanum tuberosum</name>
    <name type="common">Potato</name>
    <dbReference type="NCBI Taxonomy" id="4113"/>
    <lineage>
        <taxon>Eukaryota</taxon>
        <taxon>Viridiplantae</taxon>
        <taxon>Streptophyta</taxon>
        <taxon>Embryophyta</taxon>
        <taxon>Tracheophyta</taxon>
        <taxon>Spermatophyta</taxon>
        <taxon>Magnoliopsida</taxon>
        <taxon>eudicotyledons</taxon>
        <taxon>Gunneridae</taxon>
        <taxon>Pentapetalae</taxon>
        <taxon>asterids</taxon>
        <taxon>lamiids</taxon>
        <taxon>Solanales</taxon>
        <taxon>Solanaceae</taxon>
        <taxon>Solanoideae</taxon>
        <taxon>Solaneae</taxon>
        <taxon>Solanum</taxon>
    </lineage>
</organism>
<dbReference type="SUPFAM" id="SSF52743">
    <property type="entry name" value="Subtilisin-like"/>
    <property type="match status" value="1"/>
</dbReference>
<dbReference type="PROSITE" id="PS00138">
    <property type="entry name" value="SUBTILASE_SER"/>
    <property type="match status" value="1"/>
</dbReference>
<dbReference type="Gramene" id="PGSC0003DMT400001575">
    <property type="protein sequence ID" value="PGSC0003DMT400001575"/>
    <property type="gene ID" value="PGSC0003DMG401000585"/>
</dbReference>
<dbReference type="Proteomes" id="UP000011115">
    <property type="component" value="Unassembled WGS sequence"/>
</dbReference>
<feature type="domain" description="Inhibitor I9" evidence="9">
    <location>
        <begin position="4"/>
        <end position="75"/>
    </location>
</feature>
<evidence type="ECO:0000256" key="7">
    <source>
        <dbReference type="PROSITE-ProRule" id="PRU01240"/>
    </source>
</evidence>
<dbReference type="eggNOG" id="ENOG502QSF0">
    <property type="taxonomic scope" value="Eukaryota"/>
</dbReference>
<dbReference type="Gene3D" id="3.30.70.80">
    <property type="entry name" value="Peptidase S8 propeptide/proteinase inhibitor I9"/>
    <property type="match status" value="1"/>
</dbReference>
<dbReference type="InterPro" id="IPR023828">
    <property type="entry name" value="Peptidase_S8_Ser-AS"/>
</dbReference>
<dbReference type="InterPro" id="IPR045051">
    <property type="entry name" value="SBT"/>
</dbReference>
<dbReference type="Pfam" id="PF05922">
    <property type="entry name" value="Inhibitor_I9"/>
    <property type="match status" value="1"/>
</dbReference>
<reference evidence="10" key="2">
    <citation type="submission" date="2015-06" db="UniProtKB">
        <authorList>
            <consortium name="EnsemblPlants"/>
        </authorList>
    </citation>
    <scope>IDENTIFICATION</scope>
    <source>
        <strain evidence="10">DM1-3 516 R44</strain>
    </source>
</reference>
<dbReference type="STRING" id="4113.M0ZIQ6"/>
<dbReference type="PaxDb" id="4113-PGSC0003DMT400001575"/>
<comment type="similarity">
    <text evidence="1 7">Belongs to the peptidase S8 family.</text>
</comment>
<evidence type="ECO:0000256" key="4">
    <source>
        <dbReference type="ARBA" id="ARBA00022801"/>
    </source>
</evidence>
<accession>M0ZIQ6</accession>
<dbReference type="Gene3D" id="3.50.30.30">
    <property type="match status" value="2"/>
</dbReference>
<evidence type="ECO:0000256" key="3">
    <source>
        <dbReference type="ARBA" id="ARBA00022729"/>
    </source>
</evidence>
<evidence type="ECO:0000313" key="11">
    <source>
        <dbReference type="Proteomes" id="UP000011115"/>
    </source>
</evidence>
<name>M0ZIQ6_SOLTU</name>
<dbReference type="InterPro" id="IPR010259">
    <property type="entry name" value="S8pro/Inhibitor_I9"/>
</dbReference>
<dbReference type="EnsemblPlants" id="PGSC0003DMT400001575">
    <property type="protein sequence ID" value="PGSC0003DMT400001575"/>
    <property type="gene ID" value="PGSC0003DMG401000585"/>
</dbReference>
<evidence type="ECO:0000259" key="8">
    <source>
        <dbReference type="Pfam" id="PF00082"/>
    </source>
</evidence>
<evidence type="ECO:0000259" key="9">
    <source>
        <dbReference type="Pfam" id="PF05922"/>
    </source>
</evidence>
<reference evidence="11" key="1">
    <citation type="journal article" date="2011" name="Nature">
        <title>Genome sequence and analysis of the tuber crop potato.</title>
        <authorList>
            <consortium name="The Potato Genome Sequencing Consortium"/>
        </authorList>
    </citation>
    <scope>NUCLEOTIDE SEQUENCE [LARGE SCALE GENOMIC DNA]</scope>
    <source>
        <strain evidence="11">cv. DM1-3 516 R44</strain>
    </source>
</reference>
<dbReference type="InterPro" id="IPR036852">
    <property type="entry name" value="Peptidase_S8/S53_dom_sf"/>
</dbReference>
<evidence type="ECO:0000313" key="10">
    <source>
        <dbReference type="EnsemblPlants" id="PGSC0003DMT400001575"/>
    </source>
</evidence>
<dbReference type="AlphaFoldDB" id="M0ZIQ6"/>
<dbReference type="PRINTS" id="PR00723">
    <property type="entry name" value="SUBTILISIN"/>
</dbReference>
<dbReference type="ExpressionAtlas" id="M0ZIQ6">
    <property type="expression patterns" value="baseline"/>
</dbReference>
<feature type="active site" description="Charge relay system" evidence="6 7">
    <location>
        <position position="110"/>
    </location>
</feature>
<dbReference type="GO" id="GO:0006508">
    <property type="term" value="P:proteolysis"/>
    <property type="evidence" value="ECO:0007669"/>
    <property type="project" value="UniProtKB-KW"/>
</dbReference>
<dbReference type="GO" id="GO:0005576">
    <property type="term" value="C:extracellular region"/>
    <property type="evidence" value="ECO:0000318"/>
    <property type="project" value="GO_Central"/>
</dbReference>
<keyword evidence="5 7" id="KW-0720">Serine protease</keyword>
<evidence type="ECO:0000256" key="2">
    <source>
        <dbReference type="ARBA" id="ARBA00022670"/>
    </source>
</evidence>
<proteinExistence type="inferred from homology"/>
<feature type="domain" description="Peptidase S8/S53" evidence="8">
    <location>
        <begin position="101"/>
        <end position="463"/>
    </location>
</feature>
<dbReference type="FunFam" id="3.30.70.80:FF:000002">
    <property type="entry name" value="Subtilisin-like protease SBT5.3"/>
    <property type="match status" value="1"/>
</dbReference>
<protein>
    <submittedName>
        <fullName evidence="10">Cucumisin</fullName>
    </submittedName>
</protein>
<dbReference type="InterPro" id="IPR015500">
    <property type="entry name" value="Peptidase_S8_subtilisin-rel"/>
</dbReference>
<dbReference type="InterPro" id="IPR034197">
    <property type="entry name" value="Peptidases_S8_3"/>
</dbReference>